<dbReference type="GO" id="GO:0005886">
    <property type="term" value="C:plasma membrane"/>
    <property type="evidence" value="ECO:0007669"/>
    <property type="project" value="UniProtKB-SubCell"/>
</dbReference>
<feature type="transmembrane region" description="Helical" evidence="11">
    <location>
        <begin position="456"/>
        <end position="474"/>
    </location>
</feature>
<feature type="transmembrane region" description="Helical" evidence="11">
    <location>
        <begin position="431"/>
        <end position="450"/>
    </location>
</feature>
<dbReference type="InterPro" id="IPR051163">
    <property type="entry name" value="Sodium:Solute_Symporter_SSF"/>
</dbReference>
<feature type="transmembrane region" description="Helical" evidence="11">
    <location>
        <begin position="6"/>
        <end position="23"/>
    </location>
</feature>
<feature type="transmembrane region" description="Helical" evidence="11">
    <location>
        <begin position="150"/>
        <end position="168"/>
    </location>
</feature>
<keyword evidence="8" id="KW-0406">Ion transport</keyword>
<dbReference type="InterPro" id="IPR038377">
    <property type="entry name" value="Na/Glc_symporter_sf"/>
</dbReference>
<feature type="transmembrane region" description="Helical" evidence="11">
    <location>
        <begin position="230"/>
        <end position="250"/>
    </location>
</feature>
<accession>A0A0F9WSG5</accession>
<dbReference type="CDD" id="cd11494">
    <property type="entry name" value="SLC5sbd_NIS-like_u2"/>
    <property type="match status" value="1"/>
</dbReference>
<comment type="subcellular location">
    <subcellularLocation>
        <location evidence="1">Cell membrane</location>
        <topology evidence="1">Multi-pass membrane protein</topology>
    </subcellularLocation>
</comment>
<keyword evidence="7" id="KW-0915">Sodium</keyword>
<evidence type="ECO:0000256" key="11">
    <source>
        <dbReference type="SAM" id="Phobius"/>
    </source>
</evidence>
<comment type="similarity">
    <text evidence="2">Belongs to the sodium:solute symporter (SSF) (TC 2.A.21) family.</text>
</comment>
<dbReference type="AlphaFoldDB" id="A0A0F9WSG5"/>
<reference evidence="12" key="1">
    <citation type="journal article" date="2015" name="Nature">
        <title>Complex archaea that bridge the gap between prokaryotes and eukaryotes.</title>
        <authorList>
            <person name="Spang A."/>
            <person name="Saw J.H."/>
            <person name="Jorgensen S.L."/>
            <person name="Zaremba-Niedzwiedzka K."/>
            <person name="Martijn J."/>
            <person name="Lind A.E."/>
            <person name="van Eijk R."/>
            <person name="Schleper C."/>
            <person name="Guy L."/>
            <person name="Ettema T.J."/>
        </authorList>
    </citation>
    <scope>NUCLEOTIDE SEQUENCE</scope>
</reference>
<keyword evidence="3" id="KW-0813">Transport</keyword>
<evidence type="ECO:0000256" key="5">
    <source>
        <dbReference type="ARBA" id="ARBA00022692"/>
    </source>
</evidence>
<proteinExistence type="inferred from homology"/>
<evidence type="ECO:0000256" key="8">
    <source>
        <dbReference type="ARBA" id="ARBA00023065"/>
    </source>
</evidence>
<evidence type="ECO:0000256" key="4">
    <source>
        <dbReference type="ARBA" id="ARBA00022475"/>
    </source>
</evidence>
<evidence type="ECO:0000256" key="3">
    <source>
        <dbReference type="ARBA" id="ARBA00022448"/>
    </source>
</evidence>
<evidence type="ECO:0000313" key="12">
    <source>
        <dbReference type="EMBL" id="KKN89221.1"/>
    </source>
</evidence>
<organism evidence="12">
    <name type="scientific">marine sediment metagenome</name>
    <dbReference type="NCBI Taxonomy" id="412755"/>
    <lineage>
        <taxon>unclassified sequences</taxon>
        <taxon>metagenomes</taxon>
        <taxon>ecological metagenomes</taxon>
    </lineage>
</organism>
<sequence length="526" mass="57046">MNILDFSIVALYLGALLVMGFMLREQTNKNDYFLGGKSLGWKPLALSVMATQLSAISFISAPAFVGLREGGGMQWLSYELGVPLAMILILATILPKLYKSGIVSIYDYLEMRFGRSTRVLISVVFQFSRAFATGIMIYAVSLILQGTMGIEAWQAIVLTGVITVLYSLQGGMKAVVYGDAIQMIIIVLGTIACIGFGLYHLGGVDTFIANVDSSRLEAIKFDSFGFSGDGFGFLPMIFGGVVLYASYYGCDQTQAQRALSAKNPKNLRYMILANGVVRFPITILYCVSGLIVGTLAMSNPEFLAKIPADNPDWMMPIFILDYLPHGLIGLLVVAILSAAMSSLSSAINSLSAVSIEDYSRISNKELDQPTYLKLAKYLGLAWGAITLVLSLFAGDIAPTIIEAINKVGSLFYGPILAVFLVAVLSKRSAALHANIGLISGVLINLLVSVFAPDIFWFWWNFIGFVSAAVIIYVTSRLIPREVNEVTKVQNAETISNSILTGKDIVMLLSMFIVMILICLAIPSIFS</sequence>
<dbReference type="PANTHER" id="PTHR42985">
    <property type="entry name" value="SODIUM-COUPLED MONOCARBOXYLATE TRANSPORTER"/>
    <property type="match status" value="1"/>
</dbReference>
<feature type="transmembrane region" description="Helical" evidence="11">
    <location>
        <begin position="317"/>
        <end position="339"/>
    </location>
</feature>
<name>A0A0F9WSG5_9ZZZZ</name>
<feature type="transmembrane region" description="Helical" evidence="11">
    <location>
        <begin position="504"/>
        <end position="525"/>
    </location>
</feature>
<dbReference type="Gene3D" id="1.20.1730.10">
    <property type="entry name" value="Sodium/glucose cotransporter"/>
    <property type="match status" value="1"/>
</dbReference>
<evidence type="ECO:0000256" key="10">
    <source>
        <dbReference type="ARBA" id="ARBA00023201"/>
    </source>
</evidence>
<feature type="transmembrane region" description="Helical" evidence="11">
    <location>
        <begin position="180"/>
        <end position="201"/>
    </location>
</feature>
<evidence type="ECO:0000256" key="2">
    <source>
        <dbReference type="ARBA" id="ARBA00006434"/>
    </source>
</evidence>
<gene>
    <name evidence="12" type="ORF">LCGC14_0240370</name>
</gene>
<dbReference type="GO" id="GO:0006814">
    <property type="term" value="P:sodium ion transport"/>
    <property type="evidence" value="ECO:0007669"/>
    <property type="project" value="UniProtKB-KW"/>
</dbReference>
<dbReference type="EMBL" id="LAZR01000121">
    <property type="protein sequence ID" value="KKN89221.1"/>
    <property type="molecule type" value="Genomic_DNA"/>
</dbReference>
<protein>
    <recommendedName>
        <fullName evidence="13">Sodium transporter</fullName>
    </recommendedName>
</protein>
<keyword evidence="6 11" id="KW-1133">Transmembrane helix</keyword>
<comment type="caution">
    <text evidence="12">The sequence shown here is derived from an EMBL/GenBank/DDBJ whole genome shotgun (WGS) entry which is preliminary data.</text>
</comment>
<feature type="transmembrane region" description="Helical" evidence="11">
    <location>
        <begin position="119"/>
        <end position="144"/>
    </location>
</feature>
<feature type="transmembrane region" description="Helical" evidence="11">
    <location>
        <begin position="44"/>
        <end position="65"/>
    </location>
</feature>
<evidence type="ECO:0000256" key="6">
    <source>
        <dbReference type="ARBA" id="ARBA00022989"/>
    </source>
</evidence>
<keyword evidence="5 11" id="KW-0812">Transmembrane</keyword>
<keyword evidence="4" id="KW-1003">Cell membrane</keyword>
<dbReference type="PROSITE" id="PS50283">
    <property type="entry name" value="NA_SOLUT_SYMP_3"/>
    <property type="match status" value="1"/>
</dbReference>
<feature type="transmembrane region" description="Helical" evidence="11">
    <location>
        <begin position="80"/>
        <end position="98"/>
    </location>
</feature>
<dbReference type="InterPro" id="IPR001734">
    <property type="entry name" value="Na/solute_symporter"/>
</dbReference>
<feature type="transmembrane region" description="Helical" evidence="11">
    <location>
        <begin position="271"/>
        <end position="297"/>
    </location>
</feature>
<keyword evidence="9 11" id="KW-0472">Membrane</keyword>
<dbReference type="GO" id="GO:0015293">
    <property type="term" value="F:symporter activity"/>
    <property type="evidence" value="ECO:0007669"/>
    <property type="project" value="TreeGrafter"/>
</dbReference>
<evidence type="ECO:0008006" key="13">
    <source>
        <dbReference type="Google" id="ProtNLM"/>
    </source>
</evidence>
<evidence type="ECO:0000256" key="7">
    <source>
        <dbReference type="ARBA" id="ARBA00023053"/>
    </source>
</evidence>
<dbReference type="PANTHER" id="PTHR42985:SF47">
    <property type="entry name" value="INTEGRAL MEMBRANE TRANSPORT PROTEIN"/>
    <property type="match status" value="1"/>
</dbReference>
<keyword evidence="10" id="KW-0739">Sodium transport</keyword>
<evidence type="ECO:0000256" key="9">
    <source>
        <dbReference type="ARBA" id="ARBA00023136"/>
    </source>
</evidence>
<evidence type="ECO:0000256" key="1">
    <source>
        <dbReference type="ARBA" id="ARBA00004651"/>
    </source>
</evidence>
<dbReference type="NCBIfam" id="TIGR00813">
    <property type="entry name" value="sss"/>
    <property type="match status" value="1"/>
</dbReference>
<dbReference type="Pfam" id="PF00474">
    <property type="entry name" value="SSF"/>
    <property type="match status" value="1"/>
</dbReference>
<feature type="transmembrane region" description="Helical" evidence="11">
    <location>
        <begin position="377"/>
        <end position="401"/>
    </location>
</feature>
<feature type="transmembrane region" description="Helical" evidence="11">
    <location>
        <begin position="407"/>
        <end position="424"/>
    </location>
</feature>